<accession>A0A917WE51</accession>
<dbReference type="InterPro" id="IPR009057">
    <property type="entry name" value="Homeodomain-like_sf"/>
</dbReference>
<protein>
    <submittedName>
        <fullName evidence="3">TetR family transcriptional regulator</fullName>
    </submittedName>
</protein>
<name>A0A917WE51_9RHOB</name>
<gene>
    <name evidence="3" type="ORF">GCM10011534_18920</name>
</gene>
<keyword evidence="1" id="KW-0238">DNA-binding</keyword>
<dbReference type="AlphaFoldDB" id="A0A917WE51"/>
<reference evidence="3" key="1">
    <citation type="journal article" date="2014" name="Int. J. Syst. Evol. Microbiol.">
        <title>Complete genome sequence of Corynebacterium casei LMG S-19264T (=DSM 44701T), isolated from a smear-ripened cheese.</title>
        <authorList>
            <consortium name="US DOE Joint Genome Institute (JGI-PGF)"/>
            <person name="Walter F."/>
            <person name="Albersmeier A."/>
            <person name="Kalinowski J."/>
            <person name="Ruckert C."/>
        </authorList>
    </citation>
    <scope>NUCLEOTIDE SEQUENCE</scope>
    <source>
        <strain evidence="3">CGMCC 1.6293</strain>
    </source>
</reference>
<comment type="caution">
    <text evidence="3">The sequence shown here is derived from an EMBL/GenBank/DDBJ whole genome shotgun (WGS) entry which is preliminary data.</text>
</comment>
<dbReference type="InterPro" id="IPR001647">
    <property type="entry name" value="HTH_TetR"/>
</dbReference>
<sequence length="196" mass="21065">MASSEKPLREADPRSERSYAALIGAMERLGREVPLHELTITRVVKEAAVTRPTFYQHFTGIHHLAQVAALGDLDRAIPPAPSGAGTSGRAIQEDVAARVLPALRHLQAHSDFYLNVLENGANVALFSGIVRLVTEKMLPDAFRAAGGSDEATGDLMRLVAAGVMWLVVEWMREGETGTDAEEMAGRVSRAIGLLVA</sequence>
<keyword evidence="4" id="KW-1185">Reference proteome</keyword>
<evidence type="ECO:0000313" key="3">
    <source>
        <dbReference type="EMBL" id="GGL97141.1"/>
    </source>
</evidence>
<feature type="domain" description="HTH tetR-type" evidence="2">
    <location>
        <begin position="28"/>
        <end position="64"/>
    </location>
</feature>
<evidence type="ECO:0000256" key="1">
    <source>
        <dbReference type="ARBA" id="ARBA00023125"/>
    </source>
</evidence>
<dbReference type="EMBL" id="BMLF01000001">
    <property type="protein sequence ID" value="GGL97141.1"/>
    <property type="molecule type" value="Genomic_DNA"/>
</dbReference>
<dbReference type="GO" id="GO:0003677">
    <property type="term" value="F:DNA binding"/>
    <property type="evidence" value="ECO:0007669"/>
    <property type="project" value="UniProtKB-KW"/>
</dbReference>
<evidence type="ECO:0000259" key="2">
    <source>
        <dbReference type="Pfam" id="PF00440"/>
    </source>
</evidence>
<dbReference type="SUPFAM" id="SSF46689">
    <property type="entry name" value="Homeodomain-like"/>
    <property type="match status" value="1"/>
</dbReference>
<dbReference type="Proteomes" id="UP000649829">
    <property type="component" value="Unassembled WGS sequence"/>
</dbReference>
<dbReference type="RefSeq" id="WP_028288173.1">
    <property type="nucleotide sequence ID" value="NZ_BMLF01000001.1"/>
</dbReference>
<dbReference type="Pfam" id="PF00440">
    <property type="entry name" value="TetR_N"/>
    <property type="match status" value="1"/>
</dbReference>
<evidence type="ECO:0000313" key="4">
    <source>
        <dbReference type="Proteomes" id="UP000649829"/>
    </source>
</evidence>
<proteinExistence type="predicted"/>
<dbReference type="Gene3D" id="1.10.357.10">
    <property type="entry name" value="Tetracycline Repressor, domain 2"/>
    <property type="match status" value="1"/>
</dbReference>
<reference evidence="3" key="2">
    <citation type="submission" date="2020-09" db="EMBL/GenBank/DDBJ databases">
        <authorList>
            <person name="Sun Q."/>
            <person name="Zhou Y."/>
        </authorList>
    </citation>
    <scope>NUCLEOTIDE SEQUENCE</scope>
    <source>
        <strain evidence="3">CGMCC 1.6293</strain>
    </source>
</reference>
<organism evidence="3 4">
    <name type="scientific">Pseudooceanicola nanhaiensis</name>
    <dbReference type="NCBI Taxonomy" id="375761"/>
    <lineage>
        <taxon>Bacteria</taxon>
        <taxon>Pseudomonadati</taxon>
        <taxon>Pseudomonadota</taxon>
        <taxon>Alphaproteobacteria</taxon>
        <taxon>Rhodobacterales</taxon>
        <taxon>Paracoccaceae</taxon>
        <taxon>Pseudooceanicola</taxon>
    </lineage>
</organism>